<dbReference type="Pfam" id="PF00589">
    <property type="entry name" value="Phage_integrase"/>
    <property type="match status" value="1"/>
</dbReference>
<dbReference type="PROSITE" id="PS51898">
    <property type="entry name" value="TYR_RECOMBINASE"/>
    <property type="match status" value="1"/>
</dbReference>
<proteinExistence type="inferred from homology"/>
<dbReference type="InterPro" id="IPR011010">
    <property type="entry name" value="DNA_brk_join_enz"/>
</dbReference>
<dbReference type="InterPro" id="IPR002104">
    <property type="entry name" value="Integrase_catalytic"/>
</dbReference>
<evidence type="ECO:0000256" key="2">
    <source>
        <dbReference type="ARBA" id="ARBA00023125"/>
    </source>
</evidence>
<dbReference type="InterPro" id="IPR013762">
    <property type="entry name" value="Integrase-like_cat_sf"/>
</dbReference>
<evidence type="ECO:0000256" key="1">
    <source>
        <dbReference type="ARBA" id="ARBA00008857"/>
    </source>
</evidence>
<dbReference type="PANTHER" id="PTHR30349:SF41">
    <property type="entry name" value="INTEGRASE_RECOMBINASE PROTEIN MJ0367-RELATED"/>
    <property type="match status" value="1"/>
</dbReference>
<accession>A0AAU8ABN6</accession>
<keyword evidence="2" id="KW-0238">DNA-binding</keyword>
<evidence type="ECO:0000256" key="3">
    <source>
        <dbReference type="ARBA" id="ARBA00023172"/>
    </source>
</evidence>
<dbReference type="GO" id="GO:0003677">
    <property type="term" value="F:DNA binding"/>
    <property type="evidence" value="ECO:0007669"/>
    <property type="project" value="UniProtKB-KW"/>
</dbReference>
<dbReference type="GO" id="GO:0006310">
    <property type="term" value="P:DNA recombination"/>
    <property type="evidence" value="ECO:0007669"/>
    <property type="project" value="UniProtKB-KW"/>
</dbReference>
<dbReference type="CDD" id="cd01189">
    <property type="entry name" value="INT_ICEBs1_C_like"/>
    <property type="match status" value="1"/>
</dbReference>
<gene>
    <name evidence="5" type="ORF">PUP29_05375</name>
</gene>
<evidence type="ECO:0000313" key="5">
    <source>
        <dbReference type="EMBL" id="XCC63549.1"/>
    </source>
</evidence>
<comment type="similarity">
    <text evidence="1">Belongs to the 'phage' integrase family.</text>
</comment>
<reference evidence="5" key="1">
    <citation type="submission" date="2023-02" db="EMBL/GenBank/DDBJ databases">
        <title>Gut commensal Christensenella minuta modulates host metabolism via a new class of secondary bile acids.</title>
        <authorList>
            <person name="Liu C."/>
        </authorList>
    </citation>
    <scope>NUCLEOTIDE SEQUENCE</scope>
    <source>
        <strain evidence="5">CA70</strain>
    </source>
</reference>
<organism evidence="5">
    <name type="scientific">Christensenella massiliensis</name>
    <dbReference type="NCBI Taxonomy" id="1805714"/>
    <lineage>
        <taxon>Bacteria</taxon>
        <taxon>Bacillati</taxon>
        <taxon>Bacillota</taxon>
        <taxon>Clostridia</taxon>
        <taxon>Christensenellales</taxon>
        <taxon>Christensenellaceae</taxon>
        <taxon>Christensenella</taxon>
    </lineage>
</organism>
<name>A0AAU8ABN6_9FIRM</name>
<dbReference type="InterPro" id="IPR050090">
    <property type="entry name" value="Tyrosine_recombinase_XerCD"/>
</dbReference>
<sequence length="126" mass="14364">MSLSPTLCTLLKDYRVWQNTRRLRIGERWVNTDRLFTQSNGEPIYPDTVTEWFAKFLKRHDLPKVTLHSLRHTNATLMIAEGVDICTVSKRLGHANTSITLDVYAHALKTKDSDAADKLDAVLAVR</sequence>
<dbReference type="SUPFAM" id="SSF56349">
    <property type="entry name" value="DNA breaking-rejoining enzymes"/>
    <property type="match status" value="1"/>
</dbReference>
<dbReference type="Gene3D" id="1.10.443.10">
    <property type="entry name" value="Intergrase catalytic core"/>
    <property type="match status" value="1"/>
</dbReference>
<dbReference type="AlphaFoldDB" id="A0AAU8ABN6"/>
<dbReference type="GO" id="GO:0015074">
    <property type="term" value="P:DNA integration"/>
    <property type="evidence" value="ECO:0007669"/>
    <property type="project" value="InterPro"/>
</dbReference>
<dbReference type="EMBL" id="CP117826">
    <property type="protein sequence ID" value="XCC63549.1"/>
    <property type="molecule type" value="Genomic_DNA"/>
</dbReference>
<dbReference type="RefSeq" id="WP_079546787.1">
    <property type="nucleotide sequence ID" value="NZ_CP117826.1"/>
</dbReference>
<evidence type="ECO:0000259" key="4">
    <source>
        <dbReference type="PROSITE" id="PS51898"/>
    </source>
</evidence>
<feature type="domain" description="Tyr recombinase" evidence="4">
    <location>
        <begin position="1"/>
        <end position="117"/>
    </location>
</feature>
<keyword evidence="3" id="KW-0233">DNA recombination</keyword>
<dbReference type="PANTHER" id="PTHR30349">
    <property type="entry name" value="PHAGE INTEGRASE-RELATED"/>
    <property type="match status" value="1"/>
</dbReference>
<protein>
    <submittedName>
        <fullName evidence="5">Site-specific integrase</fullName>
    </submittedName>
</protein>